<evidence type="ECO:0000256" key="2">
    <source>
        <dbReference type="ARBA" id="ARBA00022540"/>
    </source>
</evidence>
<evidence type="ECO:0000256" key="4">
    <source>
        <dbReference type="NCBIfam" id="TIGR00168"/>
    </source>
</evidence>
<reference evidence="7" key="1">
    <citation type="submission" date="2021-03" db="EMBL/GenBank/DDBJ databases">
        <title>Antimicrobial resistance genes in bacteria isolated from Japanese honey, and their potential for conferring macrolide and lincosamide resistance in the American foulbrood pathogen Paenibacillus larvae.</title>
        <authorList>
            <person name="Okamoto M."/>
            <person name="Kumagai M."/>
            <person name="Kanamori H."/>
            <person name="Takamatsu D."/>
        </authorList>
    </citation>
    <scope>NUCLEOTIDE SEQUENCE</scope>
    <source>
        <strain evidence="7">J40TS1</strain>
    </source>
</reference>
<dbReference type="Pfam" id="PF00707">
    <property type="entry name" value="IF3_C"/>
    <property type="match status" value="1"/>
</dbReference>
<dbReference type="PANTHER" id="PTHR10938">
    <property type="entry name" value="TRANSLATION INITIATION FACTOR IF-3"/>
    <property type="match status" value="1"/>
</dbReference>
<protein>
    <recommendedName>
        <fullName evidence="4">Translation initiation factor IF-3</fullName>
    </recommendedName>
</protein>
<evidence type="ECO:0000256" key="3">
    <source>
        <dbReference type="ARBA" id="ARBA00022917"/>
    </source>
</evidence>
<dbReference type="Proteomes" id="UP000683139">
    <property type="component" value="Unassembled WGS sequence"/>
</dbReference>
<dbReference type="InterPro" id="IPR036788">
    <property type="entry name" value="T_IF-3_C_sf"/>
</dbReference>
<dbReference type="RefSeq" id="WP_213513663.1">
    <property type="nucleotide sequence ID" value="NZ_BOSE01000001.1"/>
</dbReference>
<accession>A0A919YQE2</accession>
<dbReference type="AlphaFoldDB" id="A0A919YQE2"/>
<dbReference type="InterPro" id="IPR019815">
    <property type="entry name" value="Translation_initiation_fac_3_C"/>
</dbReference>
<feature type="domain" description="Translation initiation factor 3 C-terminal" evidence="5">
    <location>
        <begin position="79"/>
        <end position="158"/>
    </location>
</feature>
<dbReference type="GO" id="GO:0032790">
    <property type="term" value="P:ribosome disassembly"/>
    <property type="evidence" value="ECO:0007669"/>
    <property type="project" value="TreeGrafter"/>
</dbReference>
<feature type="domain" description="Translation initiation factor 3 N-terminal" evidence="6">
    <location>
        <begin position="5"/>
        <end position="70"/>
    </location>
</feature>
<evidence type="ECO:0000259" key="6">
    <source>
        <dbReference type="Pfam" id="PF05198"/>
    </source>
</evidence>
<dbReference type="SUPFAM" id="SSF54364">
    <property type="entry name" value="Translation initiation factor IF3, N-terminal domain"/>
    <property type="match status" value="1"/>
</dbReference>
<proteinExistence type="inferred from homology"/>
<dbReference type="InterPro" id="IPR036787">
    <property type="entry name" value="T_IF-3_N_sf"/>
</dbReference>
<evidence type="ECO:0000259" key="5">
    <source>
        <dbReference type="Pfam" id="PF00707"/>
    </source>
</evidence>
<keyword evidence="2 7" id="KW-0396">Initiation factor</keyword>
<dbReference type="GO" id="GO:0043022">
    <property type="term" value="F:ribosome binding"/>
    <property type="evidence" value="ECO:0007669"/>
    <property type="project" value="TreeGrafter"/>
</dbReference>
<evidence type="ECO:0000313" key="7">
    <source>
        <dbReference type="EMBL" id="GIP15461.1"/>
    </source>
</evidence>
<dbReference type="Pfam" id="PF05198">
    <property type="entry name" value="IF3_N"/>
    <property type="match status" value="1"/>
</dbReference>
<dbReference type="EMBL" id="BOSE01000001">
    <property type="protein sequence ID" value="GIP15461.1"/>
    <property type="molecule type" value="Genomic_DNA"/>
</dbReference>
<dbReference type="InterPro" id="IPR001288">
    <property type="entry name" value="Translation_initiation_fac_3"/>
</dbReference>
<evidence type="ECO:0000256" key="1">
    <source>
        <dbReference type="ARBA" id="ARBA00005439"/>
    </source>
</evidence>
<dbReference type="GO" id="GO:0003743">
    <property type="term" value="F:translation initiation factor activity"/>
    <property type="evidence" value="ECO:0007669"/>
    <property type="project" value="UniProtKB-UniRule"/>
</dbReference>
<dbReference type="GO" id="GO:0005737">
    <property type="term" value="C:cytoplasm"/>
    <property type="evidence" value="ECO:0007669"/>
    <property type="project" value="UniProtKB-ARBA"/>
</dbReference>
<sequence length="158" mass="17319">MALIMNEKIKASEVELLDLEGNLIGELPTQKALQLAKEQQADLVCVNMMKSPPQCQLIARGKAKAQIKKADDNTPKKEKEIRLTPAIEQHDYDTKLKQCEKLLASGHPVSLVIKLSGKQGQIAKELLQQLIQDLKPYGTPASGIQLSGKQAAVTIMPK</sequence>
<organism evidence="7 8">
    <name type="scientific">Paenibacillus montaniterrae</name>
    <dbReference type="NCBI Taxonomy" id="429341"/>
    <lineage>
        <taxon>Bacteria</taxon>
        <taxon>Bacillati</taxon>
        <taxon>Bacillota</taxon>
        <taxon>Bacilli</taxon>
        <taxon>Bacillales</taxon>
        <taxon>Paenibacillaceae</taxon>
        <taxon>Paenibacillus</taxon>
    </lineage>
</organism>
<dbReference type="Gene3D" id="3.30.110.10">
    <property type="entry name" value="Translation initiation factor 3 (IF-3), C-terminal domain"/>
    <property type="match status" value="1"/>
</dbReference>
<comment type="similarity">
    <text evidence="1">Belongs to the IF-3 family.</text>
</comment>
<dbReference type="NCBIfam" id="TIGR00168">
    <property type="entry name" value="infC"/>
    <property type="match status" value="1"/>
</dbReference>
<keyword evidence="3" id="KW-0648">Protein biosynthesis</keyword>
<dbReference type="Gene3D" id="3.10.20.80">
    <property type="entry name" value="Translation initiation factor 3 (IF-3), N-terminal domain"/>
    <property type="match status" value="1"/>
</dbReference>
<comment type="caution">
    <text evidence="7">The sequence shown here is derived from an EMBL/GenBank/DDBJ whole genome shotgun (WGS) entry which is preliminary data.</text>
</comment>
<dbReference type="PANTHER" id="PTHR10938:SF0">
    <property type="entry name" value="TRANSLATION INITIATION FACTOR IF-3, MITOCHONDRIAL"/>
    <property type="match status" value="1"/>
</dbReference>
<keyword evidence="8" id="KW-1185">Reference proteome</keyword>
<name>A0A919YQE2_9BACL</name>
<dbReference type="InterPro" id="IPR019814">
    <property type="entry name" value="Translation_initiation_fac_3_N"/>
</dbReference>
<gene>
    <name evidence="7" type="primary">infC_1</name>
    <name evidence="7" type="ORF">J40TS1_11030</name>
</gene>
<evidence type="ECO:0000313" key="8">
    <source>
        <dbReference type="Proteomes" id="UP000683139"/>
    </source>
</evidence>
<dbReference type="SUPFAM" id="SSF55200">
    <property type="entry name" value="Translation initiation factor IF3, C-terminal domain"/>
    <property type="match status" value="1"/>
</dbReference>